<evidence type="ECO:0000313" key="2">
    <source>
        <dbReference type="EMBL" id="THW56456.1"/>
    </source>
</evidence>
<comment type="caution">
    <text evidence="2">The sequence shown here is derived from an EMBL/GenBank/DDBJ whole genome shotgun (WGS) entry which is preliminary data.</text>
</comment>
<evidence type="ECO:0000313" key="3">
    <source>
        <dbReference type="Proteomes" id="UP000310421"/>
    </source>
</evidence>
<reference evidence="2 3" key="1">
    <citation type="submission" date="2018-10" db="EMBL/GenBank/DDBJ databases">
        <title>Fifty Aureobasidium pullulans genomes reveal a recombining polyextremotolerant generalist.</title>
        <authorList>
            <person name="Gostincar C."/>
            <person name="Turk M."/>
            <person name="Zajc J."/>
            <person name="Gunde-Cimerman N."/>
        </authorList>
    </citation>
    <scope>NUCLEOTIDE SEQUENCE [LARGE SCALE GENOMIC DNA]</scope>
    <source>
        <strain evidence="2 3">EXF-10751</strain>
    </source>
</reference>
<dbReference type="EMBL" id="QZAN01000150">
    <property type="protein sequence ID" value="THW56456.1"/>
    <property type="molecule type" value="Genomic_DNA"/>
</dbReference>
<evidence type="ECO:0000256" key="1">
    <source>
        <dbReference type="SAM" id="MobiDB-lite"/>
    </source>
</evidence>
<proteinExistence type="predicted"/>
<protein>
    <submittedName>
        <fullName evidence="2">Uncharacterized protein</fullName>
    </submittedName>
</protein>
<organism evidence="2 3">
    <name type="scientific">Aureobasidium pullulans</name>
    <name type="common">Black yeast</name>
    <name type="synonym">Pullularia pullulans</name>
    <dbReference type="NCBI Taxonomy" id="5580"/>
    <lineage>
        <taxon>Eukaryota</taxon>
        <taxon>Fungi</taxon>
        <taxon>Dikarya</taxon>
        <taxon>Ascomycota</taxon>
        <taxon>Pezizomycotina</taxon>
        <taxon>Dothideomycetes</taxon>
        <taxon>Dothideomycetidae</taxon>
        <taxon>Dothideales</taxon>
        <taxon>Saccotheciaceae</taxon>
        <taxon>Aureobasidium</taxon>
    </lineage>
</organism>
<feature type="region of interest" description="Disordered" evidence="1">
    <location>
        <begin position="119"/>
        <end position="174"/>
    </location>
</feature>
<sequence length="243" mass="26876">MQGPIDTIPSDAWKSCCANRFFFPQPQNLISPNLWISSTAPIELQDYFRPLSIGFLEGLTPPDNEPSHPLIDPGGPYYLSRHFHNTAKSLNLSCTLHHTGPPLYTSQAKTKLAKNNTVHARPIESPIRLRNDRQSGQKNSSQVHAPGDKERYRRGTGALPCSTSTRTDKRSPADFPPIESMIGGCEHLGAPVLGTVPLLIARPARPQTMFLDRFSSIESLIGGRGILREFSKTFEHRKAAIAQ</sequence>
<dbReference type="AlphaFoldDB" id="A0A4S8YV66"/>
<name>A0A4S8YV66_AURPU</name>
<accession>A0A4S8YV66</accession>
<gene>
    <name evidence="2" type="ORF">D6D20_08728</name>
</gene>
<dbReference type="Proteomes" id="UP000310421">
    <property type="component" value="Unassembled WGS sequence"/>
</dbReference>